<reference evidence="1 2" key="1">
    <citation type="submission" date="2018-08" db="EMBL/GenBank/DDBJ databases">
        <title>Sequencing the genomes of 1000 actinobacteria strains.</title>
        <authorList>
            <person name="Klenk H.-P."/>
        </authorList>
    </citation>
    <scope>NUCLEOTIDE SEQUENCE [LARGE SCALE GENOMIC DNA]</scope>
    <source>
        <strain evidence="1 2">DSM 43927</strain>
    </source>
</reference>
<comment type="caution">
    <text evidence="1">The sequence shown here is derived from an EMBL/GenBank/DDBJ whole genome shotgun (WGS) entry which is preliminary data.</text>
</comment>
<sequence length="245" mass="27017">MRRITHGTSEPWLHNEITLRGLGMTSRHTRDEPRWGWAPVVAPGYDRVGTAGHSTASAPVPETRDLPPNLDDALRLLVEGAHGTVGFTVRPDPEAVTAARHFATTQLGDWNMSALCDDVALVVTELVTNALRHSVPAHPHLMPSGAFYPEPPTYPQVVSRPEAPAYPEAASEGVIRLRLLHRRVEQADWVLCGILDGGREAPRRKEPDYIAETGRGLHLVDSFTDRWGWRGLPMGKIVWALFQGA</sequence>
<organism evidence="1 2">
    <name type="scientific">Thermomonospora umbrina</name>
    <dbReference type="NCBI Taxonomy" id="111806"/>
    <lineage>
        <taxon>Bacteria</taxon>
        <taxon>Bacillati</taxon>
        <taxon>Actinomycetota</taxon>
        <taxon>Actinomycetes</taxon>
        <taxon>Streptosporangiales</taxon>
        <taxon>Thermomonosporaceae</taxon>
        <taxon>Thermomonospora</taxon>
    </lineage>
</organism>
<evidence type="ECO:0000313" key="1">
    <source>
        <dbReference type="EMBL" id="REE96281.1"/>
    </source>
</evidence>
<dbReference type="CDD" id="cd16936">
    <property type="entry name" value="HATPase_RsbW-like"/>
    <property type="match status" value="1"/>
</dbReference>
<name>A0A3D9SXF4_9ACTN</name>
<dbReference type="InterPro" id="IPR050267">
    <property type="entry name" value="Anti-sigma-factor_SerPK"/>
</dbReference>
<dbReference type="InterPro" id="IPR036890">
    <property type="entry name" value="HATPase_C_sf"/>
</dbReference>
<proteinExistence type="predicted"/>
<dbReference type="EMBL" id="QTTT01000001">
    <property type="protein sequence ID" value="REE96281.1"/>
    <property type="molecule type" value="Genomic_DNA"/>
</dbReference>
<dbReference type="SUPFAM" id="SSF55874">
    <property type="entry name" value="ATPase domain of HSP90 chaperone/DNA topoisomerase II/histidine kinase"/>
    <property type="match status" value="1"/>
</dbReference>
<dbReference type="PANTHER" id="PTHR35526">
    <property type="entry name" value="ANTI-SIGMA-F FACTOR RSBW-RELATED"/>
    <property type="match status" value="1"/>
</dbReference>
<dbReference type="Proteomes" id="UP000256661">
    <property type="component" value="Unassembled WGS sequence"/>
</dbReference>
<dbReference type="AlphaFoldDB" id="A0A3D9SXF4"/>
<dbReference type="Gene3D" id="3.30.565.10">
    <property type="entry name" value="Histidine kinase-like ATPase, C-terminal domain"/>
    <property type="match status" value="1"/>
</dbReference>
<evidence type="ECO:0008006" key="3">
    <source>
        <dbReference type="Google" id="ProtNLM"/>
    </source>
</evidence>
<protein>
    <recommendedName>
        <fullName evidence="3">Histidine kinase-like protein</fullName>
    </recommendedName>
</protein>
<evidence type="ECO:0000313" key="2">
    <source>
        <dbReference type="Proteomes" id="UP000256661"/>
    </source>
</evidence>
<keyword evidence="2" id="KW-1185">Reference proteome</keyword>
<dbReference type="PANTHER" id="PTHR35526:SF3">
    <property type="entry name" value="ANTI-SIGMA-F FACTOR RSBW"/>
    <property type="match status" value="1"/>
</dbReference>
<gene>
    <name evidence="1" type="ORF">DFJ69_1711</name>
</gene>
<accession>A0A3D9SXF4</accession>